<evidence type="ECO:0000313" key="2">
    <source>
        <dbReference type="Proteomes" id="UP000235584"/>
    </source>
</evidence>
<protein>
    <submittedName>
        <fullName evidence="1">Uncharacterized protein</fullName>
    </submittedName>
</protein>
<dbReference type="KEGG" id="bsto:C0V70_16705"/>
<dbReference type="PANTHER" id="PTHR35585">
    <property type="entry name" value="HHE DOMAIN PROTEIN (AFU_ORTHOLOGUE AFUA_4G00730)"/>
    <property type="match status" value="1"/>
</dbReference>
<name>A0A2K9NW29_BACTC</name>
<reference evidence="1 2" key="1">
    <citation type="submission" date="2018-01" db="EMBL/GenBank/DDBJ databases">
        <title>Complete genome sequence of Bacteriovorax stolpii DSM12778.</title>
        <authorList>
            <person name="Tang B."/>
            <person name="Chang J."/>
        </authorList>
    </citation>
    <scope>NUCLEOTIDE SEQUENCE [LARGE SCALE GENOMIC DNA]</scope>
    <source>
        <strain evidence="1 2">DSM 12778</strain>
    </source>
</reference>
<keyword evidence="2" id="KW-1185">Reference proteome</keyword>
<sequence>MVNALETLKHLRQSLNDEDDDTNVVHIMENHHKYLKEYINMLNDNDTALEDKQALTSLFLCIFQMHAHAEGDSFYPALREASSHEVRLLGIKGQDEHEIAFEIVDEIKSMDYKHYWSDDIDAKIRVLTGLIKSHIKEEESMVYPIAKRSLSEKRLVNLTNEYLEKCLMYLDMEMENGPSDVSRSDVITFFY</sequence>
<gene>
    <name evidence="1" type="ORF">C0V70_16705</name>
</gene>
<dbReference type="AlphaFoldDB" id="A0A2K9NW29"/>
<dbReference type="InterPro" id="IPR012312">
    <property type="entry name" value="Hemerythrin-like"/>
</dbReference>
<dbReference type="PANTHER" id="PTHR35585:SF1">
    <property type="entry name" value="HHE DOMAIN PROTEIN (AFU_ORTHOLOGUE AFUA_4G00730)"/>
    <property type="match status" value="1"/>
</dbReference>
<dbReference type="Gene3D" id="1.20.120.520">
    <property type="entry name" value="nmb1532 protein domain like"/>
    <property type="match status" value="1"/>
</dbReference>
<dbReference type="EMBL" id="CP025704">
    <property type="protein sequence ID" value="AUN99717.1"/>
    <property type="molecule type" value="Genomic_DNA"/>
</dbReference>
<proteinExistence type="predicted"/>
<dbReference type="Proteomes" id="UP000235584">
    <property type="component" value="Chromosome"/>
</dbReference>
<evidence type="ECO:0000313" key="1">
    <source>
        <dbReference type="EMBL" id="AUN99717.1"/>
    </source>
</evidence>
<dbReference type="RefSeq" id="WP_102245008.1">
    <property type="nucleotide sequence ID" value="NZ_CP025704.1"/>
</dbReference>
<dbReference type="Pfam" id="PF01814">
    <property type="entry name" value="Hemerythrin"/>
    <property type="match status" value="1"/>
</dbReference>
<organism evidence="1 2">
    <name type="scientific">Bacteriovorax stolpii</name>
    <name type="common">Bdellovibrio stolpii</name>
    <dbReference type="NCBI Taxonomy" id="960"/>
    <lineage>
        <taxon>Bacteria</taxon>
        <taxon>Pseudomonadati</taxon>
        <taxon>Bdellovibrionota</taxon>
        <taxon>Bacteriovoracia</taxon>
        <taxon>Bacteriovoracales</taxon>
        <taxon>Bacteriovoracaceae</taxon>
        <taxon>Bacteriovorax</taxon>
    </lineage>
</organism>
<accession>A0A2K9NW29</accession>